<accession>A0A9W4RTS8</accession>
<dbReference type="Gene3D" id="4.10.240.10">
    <property type="entry name" value="Zn(2)-C6 fungal-type DNA-binding domain"/>
    <property type="match status" value="1"/>
</dbReference>
<dbReference type="InterPro" id="IPR001138">
    <property type="entry name" value="Zn2Cys6_DnaBD"/>
</dbReference>
<dbReference type="PANTHER" id="PTHR38111:SF2">
    <property type="entry name" value="FINGER DOMAIN PROTEIN, PUTATIVE (AFU_ORTHOLOGUE AFUA_1G01560)-RELATED"/>
    <property type="match status" value="1"/>
</dbReference>
<dbReference type="InterPro" id="IPR036864">
    <property type="entry name" value="Zn2-C6_fun-type_DNA-bd_sf"/>
</dbReference>
<evidence type="ECO:0008006" key="4">
    <source>
        <dbReference type="Google" id="ProtNLM"/>
    </source>
</evidence>
<sequence>MGRAPTSGYCHTCRRRRVKCGRQPILDSRPSTVTKEYETYHTITADKGRPECDRCLKSGHRCQGYELPLRMQNLTVGESSGSQQLVPVPNRAVTALARSDMTRELPLTAFRDSMAFSHLLANYRWGPFWKPLLRTSMSEASTPAERAHYRACLATALAFMGKAVKQPKMLSDGYEMNGEVIRGLHGALLQQSKSEMARWAFTIIVLCMYQYAVEGNANLPHYYGVVRVIEYCGPEYFQQEPMLTIYRQIRAQHLTRSYDGQSCSSFNNKKPSFFNIEEWKTIPWVKTRKTSYDILIDLYIELPGLGASLGPSSATLSEDDKIEIEMETRDLLARFYEWRRNWELANPQAAAEVWLPITADDVPQPWVKDLLSKALEVQTADQVTDLLVYNSALIYLMHMLYALRTGDRRPQPFPANMDYSVGKAAGDPLYMPDELKYQWQPAIEALRLMRLAPGLLSISDCSVMVPVSPIGIIYNSLLGNEGLGRVLLSTMNNPEDYEMAGLELSVFRIPE</sequence>
<evidence type="ECO:0000256" key="1">
    <source>
        <dbReference type="ARBA" id="ARBA00023242"/>
    </source>
</evidence>
<dbReference type="Proteomes" id="UP001152533">
    <property type="component" value="Unassembled WGS sequence"/>
</dbReference>
<reference evidence="2" key="1">
    <citation type="submission" date="2022-08" db="EMBL/GenBank/DDBJ databases">
        <authorList>
            <person name="Giroux E."/>
            <person name="Giroux E."/>
        </authorList>
    </citation>
    <scope>NUCLEOTIDE SEQUENCE</scope>
    <source>
        <strain evidence="2">H1091258</strain>
    </source>
</reference>
<evidence type="ECO:0000313" key="2">
    <source>
        <dbReference type="EMBL" id="CAI0647328.1"/>
    </source>
</evidence>
<dbReference type="GO" id="GO:0008270">
    <property type="term" value="F:zinc ion binding"/>
    <property type="evidence" value="ECO:0007669"/>
    <property type="project" value="InterPro"/>
</dbReference>
<keyword evidence="3" id="KW-1185">Reference proteome</keyword>
<comment type="caution">
    <text evidence="2">The sequence shown here is derived from an EMBL/GenBank/DDBJ whole genome shotgun (WGS) entry which is preliminary data.</text>
</comment>
<dbReference type="EMBL" id="CAMGZC010000423">
    <property type="protein sequence ID" value="CAI0647328.1"/>
    <property type="molecule type" value="Genomic_DNA"/>
</dbReference>
<organism evidence="2 3">
    <name type="scientific">Colletotrichum noveboracense</name>
    <dbReference type="NCBI Taxonomy" id="2664923"/>
    <lineage>
        <taxon>Eukaryota</taxon>
        <taxon>Fungi</taxon>
        <taxon>Dikarya</taxon>
        <taxon>Ascomycota</taxon>
        <taxon>Pezizomycotina</taxon>
        <taxon>Sordariomycetes</taxon>
        <taxon>Hypocreomycetidae</taxon>
        <taxon>Glomerellales</taxon>
        <taxon>Glomerellaceae</taxon>
        <taxon>Colletotrichum</taxon>
        <taxon>Colletotrichum gloeosporioides species complex</taxon>
    </lineage>
</organism>
<dbReference type="GO" id="GO:0000981">
    <property type="term" value="F:DNA-binding transcription factor activity, RNA polymerase II-specific"/>
    <property type="evidence" value="ECO:0007669"/>
    <property type="project" value="InterPro"/>
</dbReference>
<protein>
    <recommendedName>
        <fullName evidence="4">Zn(2)-C6 fungal-type domain-containing protein</fullName>
    </recommendedName>
</protein>
<name>A0A9W4RTS8_9PEZI</name>
<dbReference type="PANTHER" id="PTHR38111">
    <property type="entry name" value="ZN(2)-C6 FUNGAL-TYPE DOMAIN-CONTAINING PROTEIN-RELATED"/>
    <property type="match status" value="1"/>
</dbReference>
<dbReference type="AlphaFoldDB" id="A0A9W4RTS8"/>
<proteinExistence type="predicted"/>
<keyword evidence="1" id="KW-0539">Nucleus</keyword>
<evidence type="ECO:0000313" key="3">
    <source>
        <dbReference type="Proteomes" id="UP001152533"/>
    </source>
</evidence>
<dbReference type="CDD" id="cd00067">
    <property type="entry name" value="GAL4"/>
    <property type="match status" value="1"/>
</dbReference>
<dbReference type="InterPro" id="IPR053178">
    <property type="entry name" value="Osmoadaptation_assoc"/>
</dbReference>
<gene>
    <name evidence="2" type="ORF">CGXH109_LOCUS64512</name>
</gene>